<organism evidence="2 3">
    <name type="scientific">Thiobacillus denitrificans</name>
    <dbReference type="NCBI Taxonomy" id="36861"/>
    <lineage>
        <taxon>Bacteria</taxon>
        <taxon>Pseudomonadati</taxon>
        <taxon>Pseudomonadota</taxon>
        <taxon>Betaproteobacteria</taxon>
        <taxon>Nitrosomonadales</taxon>
        <taxon>Thiobacillaceae</taxon>
        <taxon>Thiobacillus</taxon>
    </lineage>
</organism>
<dbReference type="AlphaFoldDB" id="A0A119CWV1"/>
<dbReference type="RefSeq" id="WP_059752709.1">
    <property type="nucleotide sequence ID" value="NZ_LDUG01000017.1"/>
</dbReference>
<keyword evidence="1" id="KW-0812">Transmembrane</keyword>
<reference evidence="2 3" key="1">
    <citation type="journal article" date="2015" name="Appl. Environ. Microbiol.">
        <title>Aerobic and Anaerobic Thiosulfate Oxidation by a Cold-Adapted, Subglacial Chemoautotroph.</title>
        <authorList>
            <person name="Harrold Z.R."/>
            <person name="Skidmore M.L."/>
            <person name="Hamilton T.L."/>
            <person name="Desch L."/>
            <person name="Amada K."/>
            <person name="van Gelder W."/>
            <person name="Glover K."/>
            <person name="Roden E.E."/>
            <person name="Boyd E.S."/>
        </authorList>
    </citation>
    <scope>NUCLEOTIDE SEQUENCE [LARGE SCALE GENOMIC DNA]</scope>
    <source>
        <strain evidence="2 3">RG</strain>
    </source>
</reference>
<evidence type="ECO:0000313" key="2">
    <source>
        <dbReference type="EMBL" id="KVW97201.1"/>
    </source>
</evidence>
<dbReference type="EMBL" id="LDUG01000017">
    <property type="protein sequence ID" value="KVW97201.1"/>
    <property type="molecule type" value="Genomic_DNA"/>
</dbReference>
<dbReference type="OrthoDB" id="9954287at2"/>
<protein>
    <recommendedName>
        <fullName evidence="4">DUF4381 domain-containing protein</fullName>
    </recommendedName>
</protein>
<feature type="transmembrane region" description="Helical" evidence="1">
    <location>
        <begin position="28"/>
        <end position="49"/>
    </location>
</feature>
<comment type="caution">
    <text evidence="2">The sequence shown here is derived from an EMBL/GenBank/DDBJ whole genome shotgun (WGS) entry which is preliminary data.</text>
</comment>
<name>A0A119CWV1_THIDE</name>
<keyword evidence="1" id="KW-1133">Transmembrane helix</keyword>
<evidence type="ECO:0008006" key="4">
    <source>
        <dbReference type="Google" id="ProtNLM"/>
    </source>
</evidence>
<sequence length="143" mass="15353">MADPRNELADIIVPAAPDAVVAAAGTSLFLWTAVGLAGVAGVALLAWLWHRRRPARALHAIAAAAAQRQSPPPVLAARLDAWVRARFLLPRVDAAICPPGLDPVVWSDWAKALAQLRFAPPPPDGYTVLVSLCERARHWSRHA</sequence>
<evidence type="ECO:0000313" key="3">
    <source>
        <dbReference type="Proteomes" id="UP000064243"/>
    </source>
</evidence>
<dbReference type="PATRIC" id="fig|36861.3.peg.491"/>
<evidence type="ECO:0000256" key="1">
    <source>
        <dbReference type="SAM" id="Phobius"/>
    </source>
</evidence>
<proteinExistence type="predicted"/>
<dbReference type="Proteomes" id="UP000064243">
    <property type="component" value="Unassembled WGS sequence"/>
</dbReference>
<accession>A0A119CWV1</accession>
<keyword evidence="1" id="KW-0472">Membrane</keyword>
<gene>
    <name evidence="2" type="ORF">ABW22_05140</name>
</gene>
<keyword evidence="3" id="KW-1185">Reference proteome</keyword>